<dbReference type="Proteomes" id="UP000092154">
    <property type="component" value="Unassembled WGS sequence"/>
</dbReference>
<dbReference type="InParanoid" id="A0A1B7NGE8"/>
<evidence type="ECO:0000313" key="2">
    <source>
        <dbReference type="EMBL" id="OAX43956.1"/>
    </source>
</evidence>
<sequence length="203" mass="22687">MSLNMSVTTTYTFQYAPNSLTSDYGAIWDERRRILITSNKPTVSAPDSAPPFTQHPMTRSNARRPVKRSAANTTLPQHVPESPISYHPSTVPSMPQHVLNEPLRVSCAPVSNSSTSPVEQGCRNLPRESPIDIPVAVGTPVVKPLHRYRSLPDIPSPPPRSRVFPTSVSFKSFFRRLRSSVKSMPLTNICKGGRKLFRWRVKI</sequence>
<dbReference type="AlphaFoldDB" id="A0A1B7NGE8"/>
<gene>
    <name evidence="2" type="ORF">K503DRAFT_611763</name>
</gene>
<reference evidence="2 3" key="1">
    <citation type="submission" date="2016-06" db="EMBL/GenBank/DDBJ databases">
        <title>Comparative genomics of the ectomycorrhizal sister species Rhizopogon vinicolor and Rhizopogon vesiculosus (Basidiomycota: Boletales) reveals a divergence of the mating type B locus.</title>
        <authorList>
            <consortium name="DOE Joint Genome Institute"/>
            <person name="Mujic A.B."/>
            <person name="Kuo A."/>
            <person name="Tritt A."/>
            <person name="Lipzen A."/>
            <person name="Chen C."/>
            <person name="Johnson J."/>
            <person name="Sharma A."/>
            <person name="Barry K."/>
            <person name="Grigoriev I.V."/>
            <person name="Spatafora J.W."/>
        </authorList>
    </citation>
    <scope>NUCLEOTIDE SEQUENCE [LARGE SCALE GENOMIC DNA]</scope>
    <source>
        <strain evidence="2 3">AM-OR11-026</strain>
    </source>
</reference>
<feature type="region of interest" description="Disordered" evidence="1">
    <location>
        <begin position="39"/>
        <end position="95"/>
    </location>
</feature>
<keyword evidence="3" id="KW-1185">Reference proteome</keyword>
<proteinExistence type="predicted"/>
<dbReference type="EMBL" id="KV448130">
    <property type="protein sequence ID" value="OAX43956.1"/>
    <property type="molecule type" value="Genomic_DNA"/>
</dbReference>
<accession>A0A1B7NGE8</accession>
<name>A0A1B7NGE8_9AGAM</name>
<protein>
    <submittedName>
        <fullName evidence="2">Uncharacterized protein</fullName>
    </submittedName>
</protein>
<evidence type="ECO:0000313" key="3">
    <source>
        <dbReference type="Proteomes" id="UP000092154"/>
    </source>
</evidence>
<organism evidence="2 3">
    <name type="scientific">Rhizopogon vinicolor AM-OR11-026</name>
    <dbReference type="NCBI Taxonomy" id="1314800"/>
    <lineage>
        <taxon>Eukaryota</taxon>
        <taxon>Fungi</taxon>
        <taxon>Dikarya</taxon>
        <taxon>Basidiomycota</taxon>
        <taxon>Agaricomycotina</taxon>
        <taxon>Agaricomycetes</taxon>
        <taxon>Agaricomycetidae</taxon>
        <taxon>Boletales</taxon>
        <taxon>Suillineae</taxon>
        <taxon>Rhizopogonaceae</taxon>
        <taxon>Rhizopogon</taxon>
    </lineage>
</organism>
<dbReference type="OrthoDB" id="10388020at2759"/>
<evidence type="ECO:0000256" key="1">
    <source>
        <dbReference type="SAM" id="MobiDB-lite"/>
    </source>
</evidence>